<evidence type="ECO:0000313" key="2">
    <source>
        <dbReference type="EMBL" id="SDR55332.1"/>
    </source>
</evidence>
<evidence type="ECO:0000313" key="3">
    <source>
        <dbReference type="Proteomes" id="UP000199365"/>
    </source>
</evidence>
<keyword evidence="3" id="KW-1185">Reference proteome</keyword>
<dbReference type="EMBL" id="FNKX01000002">
    <property type="protein sequence ID" value="SDR55332.1"/>
    <property type="molecule type" value="Genomic_DNA"/>
</dbReference>
<dbReference type="STRING" id="157910.SAMN05445850_6052"/>
<feature type="domain" description="LUD" evidence="1">
    <location>
        <begin position="66"/>
        <end position="102"/>
    </location>
</feature>
<dbReference type="Proteomes" id="UP000199365">
    <property type="component" value="Unassembled WGS sequence"/>
</dbReference>
<evidence type="ECO:0000259" key="1">
    <source>
        <dbReference type="Pfam" id="PF02589"/>
    </source>
</evidence>
<organism evidence="2 3">
    <name type="scientific">Paraburkholderia tuberum</name>
    <dbReference type="NCBI Taxonomy" id="157910"/>
    <lineage>
        <taxon>Bacteria</taxon>
        <taxon>Pseudomonadati</taxon>
        <taxon>Pseudomonadota</taxon>
        <taxon>Betaproteobacteria</taxon>
        <taxon>Burkholderiales</taxon>
        <taxon>Burkholderiaceae</taxon>
        <taxon>Paraburkholderia</taxon>
    </lineage>
</organism>
<dbReference type="InterPro" id="IPR004452">
    <property type="entry name" value="LutB/LldF"/>
</dbReference>
<protein>
    <submittedName>
        <fullName evidence="2">L-lactate dehydrogenase complex protein LldF</fullName>
    </submittedName>
</protein>
<gene>
    <name evidence="2" type="ORF">SAMN05445850_6052</name>
</gene>
<reference evidence="3" key="1">
    <citation type="submission" date="2016-10" db="EMBL/GenBank/DDBJ databases">
        <authorList>
            <person name="Varghese N."/>
            <person name="Submissions S."/>
        </authorList>
    </citation>
    <scope>NUCLEOTIDE SEQUENCE [LARGE SCALE GENOMIC DNA]</scope>
    <source>
        <strain evidence="3">DUS833</strain>
    </source>
</reference>
<dbReference type="GO" id="GO:0006089">
    <property type="term" value="P:lactate metabolic process"/>
    <property type="evidence" value="ECO:0007669"/>
    <property type="project" value="InterPro"/>
</dbReference>
<dbReference type="AlphaFoldDB" id="A0A1H1JZU0"/>
<accession>A0A1H1JZU0</accession>
<proteinExistence type="predicted"/>
<dbReference type="InterPro" id="IPR003741">
    <property type="entry name" value="LUD_dom"/>
</dbReference>
<dbReference type="Pfam" id="PF02589">
    <property type="entry name" value="LUD_dom"/>
    <property type="match status" value="1"/>
</dbReference>
<name>A0A1H1JZU0_9BURK</name>
<dbReference type="PANTHER" id="PTHR47153">
    <property type="entry name" value="LACTATE UTILIZATION PROTEIN B"/>
    <property type="match status" value="1"/>
</dbReference>
<sequence length="119" mass="13681">MKRVDHVGSSEKFIADEKHIQFHDKRLWELRTGRDAEVHGIAEWEELRSLASGIKEHTLTHLADYLEQFERNATANGVTVHWAKDAEEHNRIVYEILSQRHARLLGKHLATAVRNAAPA</sequence>
<dbReference type="PANTHER" id="PTHR47153:SF2">
    <property type="entry name" value="LACTATE UTILIZATION PROTEIN B"/>
    <property type="match status" value="1"/>
</dbReference>